<protein>
    <submittedName>
        <fullName evidence="3">Pimeloyl-ACP methyl ester carboxylesterase</fullName>
    </submittedName>
</protein>
<evidence type="ECO:0000313" key="4">
    <source>
        <dbReference type="Proteomes" id="UP000231693"/>
    </source>
</evidence>
<proteinExistence type="predicted"/>
<dbReference type="InterPro" id="IPR000073">
    <property type="entry name" value="AB_hydrolase_1"/>
</dbReference>
<feature type="domain" description="AB hydrolase-1" evidence="2">
    <location>
        <begin position="20"/>
        <end position="241"/>
    </location>
</feature>
<comment type="caution">
    <text evidence="3">The sequence shown here is derived from an EMBL/GenBank/DDBJ whole genome shotgun (WGS) entry which is preliminary data.</text>
</comment>
<dbReference type="PANTHER" id="PTHR43194:SF5">
    <property type="entry name" value="PIMELOYL-[ACYL-CARRIER PROTEIN] METHYL ESTER ESTERASE"/>
    <property type="match status" value="1"/>
</dbReference>
<dbReference type="Gene3D" id="3.40.50.1820">
    <property type="entry name" value="alpha/beta hydrolase"/>
    <property type="match status" value="1"/>
</dbReference>
<dbReference type="EMBL" id="PGFE01000001">
    <property type="protein sequence ID" value="PJJ77238.1"/>
    <property type="molecule type" value="Genomic_DNA"/>
</dbReference>
<dbReference type="InterPro" id="IPR050228">
    <property type="entry name" value="Carboxylesterase_BioH"/>
</dbReference>
<gene>
    <name evidence="3" type="ORF">CLV28_0452</name>
</gene>
<dbReference type="SUPFAM" id="SSF53474">
    <property type="entry name" value="alpha/beta-Hydrolases"/>
    <property type="match status" value="1"/>
</dbReference>
<accession>A0A2M9CZQ8</accession>
<dbReference type="PANTHER" id="PTHR43194">
    <property type="entry name" value="HYDROLASE ALPHA/BETA FOLD FAMILY"/>
    <property type="match status" value="1"/>
</dbReference>
<organism evidence="3 4">
    <name type="scientific">Sediminihabitans luteus</name>
    <dbReference type="NCBI Taxonomy" id="1138585"/>
    <lineage>
        <taxon>Bacteria</taxon>
        <taxon>Bacillati</taxon>
        <taxon>Actinomycetota</taxon>
        <taxon>Actinomycetes</taxon>
        <taxon>Micrococcales</taxon>
        <taxon>Cellulomonadaceae</taxon>
        <taxon>Sediminihabitans</taxon>
    </lineage>
</organism>
<feature type="compositionally biased region" description="Low complexity" evidence="1">
    <location>
        <begin position="286"/>
        <end position="296"/>
    </location>
</feature>
<dbReference type="AlphaFoldDB" id="A0A2M9CZQ8"/>
<evidence type="ECO:0000256" key="1">
    <source>
        <dbReference type="SAM" id="MobiDB-lite"/>
    </source>
</evidence>
<dbReference type="Proteomes" id="UP000231693">
    <property type="component" value="Unassembled WGS sequence"/>
</dbReference>
<dbReference type="GO" id="GO:0003824">
    <property type="term" value="F:catalytic activity"/>
    <property type="evidence" value="ECO:0007669"/>
    <property type="project" value="UniProtKB-ARBA"/>
</dbReference>
<evidence type="ECO:0000313" key="3">
    <source>
        <dbReference type="EMBL" id="PJJ77238.1"/>
    </source>
</evidence>
<dbReference type="OrthoDB" id="5495375at2"/>
<name>A0A2M9CZQ8_9CELL</name>
<sequence>MEPDDVRPRQATRTPGRTPVVLVHGSRTSSTMWRAQVAALESDGRRVVAPDLPGHGRRRGETFTLDGAVDAVRAVADDVGAPVLLVGLSLGGYLGIEVRAREPGLVAGLVAASCCTVPSSPLRGAWLRAARRIEASADSGERLNRWMVDRTVPAAGRADLAAGGFALDTMAAILEAVGATDPLGSLARASSPVWLVNGRFDHFRLDERRFVEAARAGGAPVRHVVVPGAKHLVSLDRPVAFTRVLLEAAHLLDADGAGHGGDQGAGVRPGRSQLREPPTSAAELGTTTTSSPSRPSAVGVIARELPPPR</sequence>
<reference evidence="3 4" key="1">
    <citation type="submission" date="2017-11" db="EMBL/GenBank/DDBJ databases">
        <title>Genomic Encyclopedia of Archaeal and Bacterial Type Strains, Phase II (KMG-II): From Individual Species to Whole Genera.</title>
        <authorList>
            <person name="Goeker M."/>
        </authorList>
    </citation>
    <scope>NUCLEOTIDE SEQUENCE [LARGE SCALE GENOMIC DNA]</scope>
    <source>
        <strain evidence="3 4">DSM 25478</strain>
    </source>
</reference>
<feature type="region of interest" description="Disordered" evidence="1">
    <location>
        <begin position="255"/>
        <end position="309"/>
    </location>
</feature>
<dbReference type="Pfam" id="PF12697">
    <property type="entry name" value="Abhydrolase_6"/>
    <property type="match status" value="1"/>
</dbReference>
<dbReference type="InterPro" id="IPR029058">
    <property type="entry name" value="AB_hydrolase_fold"/>
</dbReference>
<keyword evidence="4" id="KW-1185">Reference proteome</keyword>
<evidence type="ECO:0000259" key="2">
    <source>
        <dbReference type="Pfam" id="PF12697"/>
    </source>
</evidence>